<reference evidence="1 2" key="1">
    <citation type="journal article" date="2012" name="Proc. Natl. Acad. Sci. U.S.A.">
        <title>Comparative genomics of Ceriporiopsis subvermispora and Phanerochaete chrysosporium provide insight into selective ligninolysis.</title>
        <authorList>
            <person name="Fernandez-Fueyo E."/>
            <person name="Ruiz-Duenas F.J."/>
            <person name="Ferreira P."/>
            <person name="Floudas D."/>
            <person name="Hibbett D.S."/>
            <person name="Canessa P."/>
            <person name="Larrondo L.F."/>
            <person name="James T.Y."/>
            <person name="Seelenfreund D."/>
            <person name="Lobos S."/>
            <person name="Polanco R."/>
            <person name="Tello M."/>
            <person name="Honda Y."/>
            <person name="Watanabe T."/>
            <person name="Watanabe T."/>
            <person name="Ryu J.S."/>
            <person name="Kubicek C.P."/>
            <person name="Schmoll M."/>
            <person name="Gaskell J."/>
            <person name="Hammel K.E."/>
            <person name="St John F.J."/>
            <person name="Vanden Wymelenberg A."/>
            <person name="Sabat G."/>
            <person name="Splinter BonDurant S."/>
            <person name="Syed K."/>
            <person name="Yadav J.S."/>
            <person name="Doddapaneni H."/>
            <person name="Subramanian V."/>
            <person name="Lavin J.L."/>
            <person name="Oguiza J.A."/>
            <person name="Perez G."/>
            <person name="Pisabarro A.G."/>
            <person name="Ramirez L."/>
            <person name="Santoyo F."/>
            <person name="Master E."/>
            <person name="Coutinho P.M."/>
            <person name="Henrissat B."/>
            <person name="Lombard V."/>
            <person name="Magnuson J.K."/>
            <person name="Kuees U."/>
            <person name="Hori C."/>
            <person name="Igarashi K."/>
            <person name="Samejima M."/>
            <person name="Held B.W."/>
            <person name="Barry K.W."/>
            <person name="LaButti K.M."/>
            <person name="Lapidus A."/>
            <person name="Lindquist E.A."/>
            <person name="Lucas S.M."/>
            <person name="Riley R."/>
            <person name="Salamov A.A."/>
            <person name="Hoffmeister D."/>
            <person name="Schwenk D."/>
            <person name="Hadar Y."/>
            <person name="Yarden O."/>
            <person name="de Vries R.P."/>
            <person name="Wiebenga A."/>
            <person name="Stenlid J."/>
            <person name="Eastwood D."/>
            <person name="Grigoriev I.V."/>
            <person name="Berka R.M."/>
            <person name="Blanchette R.A."/>
            <person name="Kersten P."/>
            <person name="Martinez A.T."/>
            <person name="Vicuna R."/>
            <person name="Cullen D."/>
        </authorList>
    </citation>
    <scope>NUCLEOTIDE SEQUENCE [LARGE SCALE GENOMIC DNA]</scope>
    <source>
        <strain evidence="1 2">B</strain>
    </source>
</reference>
<evidence type="ECO:0000313" key="2">
    <source>
        <dbReference type="Proteomes" id="UP000016930"/>
    </source>
</evidence>
<proteinExistence type="predicted"/>
<accession>M2RAF0</accession>
<evidence type="ECO:0000313" key="1">
    <source>
        <dbReference type="EMBL" id="EMD35766.1"/>
    </source>
</evidence>
<dbReference type="EMBL" id="KB445799">
    <property type="protein sequence ID" value="EMD35766.1"/>
    <property type="molecule type" value="Genomic_DNA"/>
</dbReference>
<dbReference type="HOGENOM" id="CLU_2108739_0_0_1"/>
<organism evidence="1 2">
    <name type="scientific">Ceriporiopsis subvermispora (strain B)</name>
    <name type="common">White-rot fungus</name>
    <name type="synonym">Gelatoporia subvermispora</name>
    <dbReference type="NCBI Taxonomy" id="914234"/>
    <lineage>
        <taxon>Eukaryota</taxon>
        <taxon>Fungi</taxon>
        <taxon>Dikarya</taxon>
        <taxon>Basidiomycota</taxon>
        <taxon>Agaricomycotina</taxon>
        <taxon>Agaricomycetes</taxon>
        <taxon>Polyporales</taxon>
        <taxon>Gelatoporiaceae</taxon>
        <taxon>Gelatoporia</taxon>
    </lineage>
</organism>
<sequence>MRWHYFYGFVVDSNAMVKRGLEKGLGHTATLLDREMTLTRAIDDLLAEADLTSWCNLASVIGTNGQQYWCIALASNNPILTPYTHRDMPPQELIDKLKATLQKPDHVKPMWFKCQFGR</sequence>
<gene>
    <name evidence="1" type="ORF">CERSUDRAFT_74602</name>
</gene>
<dbReference type="AlphaFoldDB" id="M2RAF0"/>
<dbReference type="Proteomes" id="UP000016930">
    <property type="component" value="Unassembled WGS sequence"/>
</dbReference>
<protein>
    <submittedName>
        <fullName evidence="1">Uncharacterized protein</fullName>
    </submittedName>
</protein>
<keyword evidence="2" id="KW-1185">Reference proteome</keyword>
<name>M2RAF0_CERS8</name>